<feature type="transmembrane region" description="Helical" evidence="6">
    <location>
        <begin position="769"/>
        <end position="793"/>
    </location>
</feature>
<organism evidence="8 9">
    <name type="scientific">Azomonas macrocytogenes</name>
    <name type="common">Azotobacter macrocytogenes</name>
    <dbReference type="NCBI Taxonomy" id="69962"/>
    <lineage>
        <taxon>Bacteria</taxon>
        <taxon>Pseudomonadati</taxon>
        <taxon>Pseudomonadota</taxon>
        <taxon>Gammaproteobacteria</taxon>
        <taxon>Pseudomonadales</taxon>
        <taxon>Pseudomonadaceae</taxon>
        <taxon>Azomonas</taxon>
    </lineage>
</organism>
<sequence length="870" mass="92854">MIRMVRQCLVWLVDRSGRHPFVVLLLAMLLATASLMGAFTHLSIDTNSDHLFSSRLPWRQQSLEFAGQFPQFSDTLVAVVRAPTVEEAREAALELAAGLATDQRHARLVSTPGISSFFDREGLLLLPPDELADVLDSMLQAGQLLDPLVTDPSARGLLRGLDMMVEAVRYGMGDRLSGYDTALGSITKTLDDAQVGQVSPLSWQALLTPQLTARSGGLELVLIQPVLDYDVLEPGQAATQAMLRIAADLPGVKAGRVQVNYTGSVPLSDEEFRSLTDRAGPIAIGGALLVVFWLVLALRSWRLILPVVLTLVVGLFCTLGFAAFAVGSLNLISVAFAVLFVGLAVDFAIQFSVRLHALQRGDRDFADTLHQTGTEVGGQVGLAALATACGFLAFAPTQFTGMAELGIIAGVGMLLALLCTLTVLPALLGLLARRVHLTDAALPGGAAADAWLAHRHRPVLLAFVLLALVGLWSAISIPFDANPLHTKRADSEAMQTLSALMDDPNTNPFTLNVLVEDLAAARTLGARLGALPEVAQVVSAADFVPEDQTDKLGQIDEAMDLLYSVLSPQDVKSPPTVDDLRMAARDSSAAIASVAGKLPADSALLRIGESLGRLAQTPDNLLTTANQELSRFLPETFKRLSDALSAQRITLESLPEELKRDWFSRDGRVRIQLTPGDEAQNTAGLRRFVQAVLAVAPQAVGPALDTVKSADTILQAFQHAAIYATLAIAVVLMVVLRRVLDAALVMATLLMSALLTALLAHLLGISLNFANIIALPLLLGVGVSFNVYFVMNWRSGIRQFLDSPTARAILFSALTTGTAFGSLAIARHPGTASMGLLLLLSLFAVLLSTFVFLPALLYRLSRSDPSGAER</sequence>
<dbReference type="GO" id="GO:0005886">
    <property type="term" value="C:plasma membrane"/>
    <property type="evidence" value="ECO:0007669"/>
    <property type="project" value="UniProtKB-SubCell"/>
</dbReference>
<protein>
    <recommendedName>
        <fullName evidence="7">Membrane transport protein MMPL domain-containing protein</fullName>
    </recommendedName>
</protein>
<dbReference type="PANTHER" id="PTHR33406:SF13">
    <property type="entry name" value="MEMBRANE PROTEIN YDFJ"/>
    <property type="match status" value="1"/>
</dbReference>
<dbReference type="AlphaFoldDB" id="A0A839TAS7"/>
<keyword evidence="3 6" id="KW-0812">Transmembrane</keyword>
<proteinExistence type="predicted"/>
<dbReference type="Gene3D" id="1.20.1640.10">
    <property type="entry name" value="Multidrug efflux transporter AcrB transmembrane domain"/>
    <property type="match status" value="2"/>
</dbReference>
<evidence type="ECO:0000256" key="5">
    <source>
        <dbReference type="ARBA" id="ARBA00023136"/>
    </source>
</evidence>
<keyword evidence="9" id="KW-1185">Reference proteome</keyword>
<evidence type="ECO:0000256" key="4">
    <source>
        <dbReference type="ARBA" id="ARBA00022989"/>
    </source>
</evidence>
<dbReference type="Proteomes" id="UP000549250">
    <property type="component" value="Unassembled WGS sequence"/>
</dbReference>
<evidence type="ECO:0000313" key="9">
    <source>
        <dbReference type="Proteomes" id="UP000549250"/>
    </source>
</evidence>
<feature type="transmembrane region" description="Helical" evidence="6">
    <location>
        <begin position="805"/>
        <end position="826"/>
    </location>
</feature>
<feature type="transmembrane region" description="Helical" evidence="6">
    <location>
        <begin position="303"/>
        <end position="325"/>
    </location>
</feature>
<feature type="transmembrane region" description="Helical" evidence="6">
    <location>
        <begin position="331"/>
        <end position="355"/>
    </location>
</feature>
<evidence type="ECO:0000256" key="1">
    <source>
        <dbReference type="ARBA" id="ARBA00004651"/>
    </source>
</evidence>
<reference evidence="8 9" key="1">
    <citation type="submission" date="2020-08" db="EMBL/GenBank/DDBJ databases">
        <title>Genomic Encyclopedia of Type Strains, Phase III (KMG-III): the genomes of soil and plant-associated and newly described type strains.</title>
        <authorList>
            <person name="Whitman W."/>
        </authorList>
    </citation>
    <scope>NUCLEOTIDE SEQUENCE [LARGE SCALE GENOMIC DNA]</scope>
    <source>
        <strain evidence="8 9">CECT 4462</strain>
    </source>
</reference>
<accession>A0A839TAS7</accession>
<dbReference type="EMBL" id="JACHXI010000019">
    <property type="protein sequence ID" value="MBB3104723.1"/>
    <property type="molecule type" value="Genomic_DNA"/>
</dbReference>
<name>A0A839TAS7_AZOMA</name>
<feature type="transmembrane region" description="Helical" evidence="6">
    <location>
        <begin position="279"/>
        <end position="296"/>
    </location>
</feature>
<dbReference type="Pfam" id="PF03176">
    <property type="entry name" value="MMPL"/>
    <property type="match status" value="2"/>
</dbReference>
<evidence type="ECO:0000259" key="7">
    <source>
        <dbReference type="Pfam" id="PF03176"/>
    </source>
</evidence>
<dbReference type="RefSeq" id="WP_246336056.1">
    <property type="nucleotide sequence ID" value="NZ_JACHXI010000019.1"/>
</dbReference>
<keyword evidence="5 6" id="KW-0472">Membrane</keyword>
<comment type="caution">
    <text evidence="8">The sequence shown here is derived from an EMBL/GenBank/DDBJ whole genome shotgun (WGS) entry which is preliminary data.</text>
</comment>
<gene>
    <name evidence="8" type="ORF">FHR87_003149</name>
</gene>
<dbReference type="InterPro" id="IPR017841">
    <property type="entry name" value="Hopanoid_biosynth_HpnN"/>
</dbReference>
<feature type="transmembrane region" description="Helical" evidence="6">
    <location>
        <begin position="716"/>
        <end position="736"/>
    </location>
</feature>
<evidence type="ECO:0000256" key="3">
    <source>
        <dbReference type="ARBA" id="ARBA00022692"/>
    </source>
</evidence>
<feature type="transmembrane region" description="Helical" evidence="6">
    <location>
        <begin position="459"/>
        <end position="479"/>
    </location>
</feature>
<keyword evidence="4 6" id="KW-1133">Transmembrane helix</keyword>
<evidence type="ECO:0000256" key="6">
    <source>
        <dbReference type="SAM" id="Phobius"/>
    </source>
</evidence>
<keyword evidence="2" id="KW-1003">Cell membrane</keyword>
<evidence type="ECO:0000256" key="2">
    <source>
        <dbReference type="ARBA" id="ARBA00022475"/>
    </source>
</evidence>
<dbReference type="PANTHER" id="PTHR33406">
    <property type="entry name" value="MEMBRANE PROTEIN MJ1562-RELATED"/>
    <property type="match status" value="1"/>
</dbReference>
<feature type="transmembrane region" description="Helical" evidence="6">
    <location>
        <begin position="743"/>
        <end position="763"/>
    </location>
</feature>
<feature type="transmembrane region" description="Helical" evidence="6">
    <location>
        <begin position="21"/>
        <end position="44"/>
    </location>
</feature>
<feature type="domain" description="Membrane transport protein MMPL" evidence="7">
    <location>
        <begin position="683"/>
        <end position="864"/>
    </location>
</feature>
<feature type="transmembrane region" description="Helical" evidence="6">
    <location>
        <begin position="407"/>
        <end position="432"/>
    </location>
</feature>
<feature type="transmembrane region" description="Helical" evidence="6">
    <location>
        <begin position="832"/>
        <end position="858"/>
    </location>
</feature>
<feature type="domain" description="Membrane transport protein MMPL" evidence="7">
    <location>
        <begin position="178"/>
        <end position="438"/>
    </location>
</feature>
<dbReference type="NCBIfam" id="TIGR03480">
    <property type="entry name" value="HpnN"/>
    <property type="match status" value="1"/>
</dbReference>
<dbReference type="InterPro" id="IPR050545">
    <property type="entry name" value="Mycobact_MmpL"/>
</dbReference>
<dbReference type="SUPFAM" id="SSF82866">
    <property type="entry name" value="Multidrug efflux transporter AcrB transmembrane domain"/>
    <property type="match status" value="2"/>
</dbReference>
<evidence type="ECO:0000313" key="8">
    <source>
        <dbReference type="EMBL" id="MBB3104723.1"/>
    </source>
</evidence>
<dbReference type="InterPro" id="IPR004869">
    <property type="entry name" value="MMPL_dom"/>
</dbReference>
<feature type="transmembrane region" description="Helical" evidence="6">
    <location>
        <begin position="376"/>
        <end position="395"/>
    </location>
</feature>
<comment type="subcellular location">
    <subcellularLocation>
        <location evidence="1">Cell membrane</location>
        <topology evidence="1">Multi-pass membrane protein</topology>
    </subcellularLocation>
</comment>